<feature type="region of interest" description="Disordered" evidence="1">
    <location>
        <begin position="79"/>
        <end position="127"/>
    </location>
</feature>
<accession>A0A6B8KEL2</accession>
<dbReference type="AlphaFoldDB" id="A0A6B8KEL2"/>
<organism evidence="2 3">
    <name type="scientific">Methylocystis heyeri</name>
    <dbReference type="NCBI Taxonomy" id="391905"/>
    <lineage>
        <taxon>Bacteria</taxon>
        <taxon>Pseudomonadati</taxon>
        <taxon>Pseudomonadota</taxon>
        <taxon>Alphaproteobacteria</taxon>
        <taxon>Hyphomicrobiales</taxon>
        <taxon>Methylocystaceae</taxon>
        <taxon>Methylocystis</taxon>
    </lineage>
</organism>
<evidence type="ECO:0000256" key="1">
    <source>
        <dbReference type="SAM" id="MobiDB-lite"/>
    </source>
</evidence>
<protein>
    <submittedName>
        <fullName evidence="2">Uncharacterized protein</fullName>
    </submittedName>
</protein>
<feature type="region of interest" description="Disordered" evidence="1">
    <location>
        <begin position="149"/>
        <end position="190"/>
    </location>
</feature>
<gene>
    <name evidence="2" type="ORF">H2LOC_010710</name>
</gene>
<feature type="region of interest" description="Disordered" evidence="1">
    <location>
        <begin position="1"/>
        <end position="46"/>
    </location>
</feature>
<dbReference type="Proteomes" id="UP000309061">
    <property type="component" value="Chromosome"/>
</dbReference>
<proteinExistence type="predicted"/>
<feature type="compositionally biased region" description="Basic and acidic residues" evidence="1">
    <location>
        <begin position="116"/>
        <end position="125"/>
    </location>
</feature>
<dbReference type="RefSeq" id="WP_136496383.1">
    <property type="nucleotide sequence ID" value="NZ_CP046052.1"/>
</dbReference>
<evidence type="ECO:0000313" key="2">
    <source>
        <dbReference type="EMBL" id="QGM46127.1"/>
    </source>
</evidence>
<feature type="compositionally biased region" description="Basic and acidic residues" evidence="1">
    <location>
        <begin position="173"/>
        <end position="190"/>
    </location>
</feature>
<feature type="compositionally biased region" description="Acidic residues" evidence="1">
    <location>
        <begin position="19"/>
        <end position="38"/>
    </location>
</feature>
<keyword evidence="3" id="KW-1185">Reference proteome</keyword>
<evidence type="ECO:0000313" key="3">
    <source>
        <dbReference type="Proteomes" id="UP000309061"/>
    </source>
</evidence>
<name>A0A6B8KEL2_9HYPH</name>
<dbReference type="EMBL" id="CP046052">
    <property type="protein sequence ID" value="QGM46127.1"/>
    <property type="molecule type" value="Genomic_DNA"/>
</dbReference>
<sequence length="190" mass="21380">MSKRPRAANIFSPRQPEAPPEDANDGVPVEEEATEETTGEAPTEFVGEIEYLAPERIVHEDAEVLDYQPSAEELAAMQAAELESLPPDASDDEAPESPHERTRRLGAGYFEDDGHEEAPDIRPDDELPEMAFKAPSDLNEQRLAEFHAGRKARDFHKTRHENEVALGGRMTRRNTDIREQLPDKGNDRHF</sequence>
<reference evidence="2 3" key="1">
    <citation type="submission" date="2019-11" db="EMBL/GenBank/DDBJ databases">
        <title>The genome sequence of Methylocystis heyeri.</title>
        <authorList>
            <person name="Oshkin I.Y."/>
            <person name="Miroshnikov K."/>
            <person name="Dedysh S.N."/>
        </authorList>
    </citation>
    <scope>NUCLEOTIDE SEQUENCE [LARGE SCALE GENOMIC DNA]</scope>
    <source>
        <strain evidence="2 3">H2</strain>
    </source>
</reference>
<dbReference type="KEGG" id="mhey:H2LOC_010710"/>